<evidence type="ECO:0000259" key="6">
    <source>
        <dbReference type="PROSITE" id="PS51736"/>
    </source>
</evidence>
<proteinExistence type="inferred from homology"/>
<comment type="caution">
    <text evidence="7">The sequence shown here is derived from an EMBL/GenBank/DDBJ whole genome shotgun (WGS) entry which is preliminary data.</text>
</comment>
<dbReference type="SUPFAM" id="SSF46689">
    <property type="entry name" value="Homeodomain-like"/>
    <property type="match status" value="1"/>
</dbReference>
<name>A0ABV5JTJ3_9ACTN</name>
<evidence type="ECO:0000256" key="1">
    <source>
        <dbReference type="ARBA" id="ARBA00009913"/>
    </source>
</evidence>
<dbReference type="InterPro" id="IPR006118">
    <property type="entry name" value="Recombinase_CS"/>
</dbReference>
<evidence type="ECO:0000313" key="7">
    <source>
        <dbReference type="EMBL" id="MFB9261009.1"/>
    </source>
</evidence>
<dbReference type="InterPro" id="IPR006119">
    <property type="entry name" value="Resolv_N"/>
</dbReference>
<keyword evidence="8" id="KW-1185">Reference proteome</keyword>
<sequence>MGMTVGYARVSTTEQNPARQLEALAGADRIYTDRASGKSTDRPELAELLRFVREGDTVRVTSPDRLARSTTDLLALVRQMKEKGVAVEFIDHPALNTDSPQGELMLTVLAAVAQFERATARERQAEGIAIAKTKGKYRGRKPALTEAQSASAVERLAQGASVSALAREYGVSRQTIYNARAKAREAIVEQYRPVVQMLADGHFPDGTPITAETVRERQAAQNARTSYS</sequence>
<evidence type="ECO:0000256" key="4">
    <source>
        <dbReference type="ARBA" id="ARBA00023172"/>
    </source>
</evidence>
<dbReference type="PANTHER" id="PTHR30461">
    <property type="entry name" value="DNA-INVERTASE FROM LAMBDOID PROPHAGE"/>
    <property type="match status" value="1"/>
</dbReference>
<dbReference type="CDD" id="cd03768">
    <property type="entry name" value="SR_ResInv"/>
    <property type="match status" value="1"/>
</dbReference>
<keyword evidence="2" id="KW-0229">DNA integration</keyword>
<gene>
    <name evidence="7" type="ORF">ACFFVD_14495</name>
</gene>
<evidence type="ECO:0000313" key="8">
    <source>
        <dbReference type="Proteomes" id="UP001589700"/>
    </source>
</evidence>
<dbReference type="PROSITE" id="PS51736">
    <property type="entry name" value="RECOMBINASES_3"/>
    <property type="match status" value="1"/>
</dbReference>
<dbReference type="SMART" id="SM00857">
    <property type="entry name" value="Resolvase"/>
    <property type="match status" value="1"/>
</dbReference>
<dbReference type="PROSITE" id="PS00397">
    <property type="entry name" value="RECOMBINASES_1"/>
    <property type="match status" value="1"/>
</dbReference>
<dbReference type="Gene3D" id="1.10.10.60">
    <property type="entry name" value="Homeodomain-like"/>
    <property type="match status" value="1"/>
</dbReference>
<evidence type="ECO:0000256" key="2">
    <source>
        <dbReference type="ARBA" id="ARBA00022908"/>
    </source>
</evidence>
<reference evidence="7 8" key="1">
    <citation type="submission" date="2024-09" db="EMBL/GenBank/DDBJ databases">
        <authorList>
            <person name="Sun Q."/>
            <person name="Mori K."/>
        </authorList>
    </citation>
    <scope>NUCLEOTIDE SEQUENCE [LARGE SCALE GENOMIC DNA]</scope>
    <source>
        <strain evidence="7 8">CCM 7659</strain>
    </source>
</reference>
<dbReference type="CDD" id="cd00569">
    <property type="entry name" value="HTH_Hin_like"/>
    <property type="match status" value="1"/>
</dbReference>
<dbReference type="InterPro" id="IPR050639">
    <property type="entry name" value="SSR_resolvase"/>
</dbReference>
<dbReference type="InterPro" id="IPR006120">
    <property type="entry name" value="Resolvase_HTH_dom"/>
</dbReference>
<comment type="similarity">
    <text evidence="1">Belongs to the site-specific recombinase resolvase family.</text>
</comment>
<accession>A0ABV5JTJ3</accession>
<feature type="active site" description="O-(5'-phospho-DNA)-serine intermediate" evidence="5">
    <location>
        <position position="11"/>
    </location>
</feature>
<dbReference type="EMBL" id="JBHMDY010000011">
    <property type="protein sequence ID" value="MFB9261009.1"/>
    <property type="molecule type" value="Genomic_DNA"/>
</dbReference>
<dbReference type="Gene3D" id="3.40.50.1390">
    <property type="entry name" value="Resolvase, N-terminal catalytic domain"/>
    <property type="match status" value="1"/>
</dbReference>
<organism evidence="7 8">
    <name type="scientific">Dietzia aerolata</name>
    <dbReference type="NCBI Taxonomy" id="595984"/>
    <lineage>
        <taxon>Bacteria</taxon>
        <taxon>Bacillati</taxon>
        <taxon>Actinomycetota</taxon>
        <taxon>Actinomycetes</taxon>
        <taxon>Mycobacteriales</taxon>
        <taxon>Dietziaceae</taxon>
        <taxon>Dietzia</taxon>
    </lineage>
</organism>
<keyword evidence="4" id="KW-0233">DNA recombination</keyword>
<dbReference type="RefSeq" id="WP_182630769.1">
    <property type="nucleotide sequence ID" value="NZ_JAALDM010000010.1"/>
</dbReference>
<evidence type="ECO:0000256" key="3">
    <source>
        <dbReference type="ARBA" id="ARBA00023125"/>
    </source>
</evidence>
<evidence type="ECO:0000256" key="5">
    <source>
        <dbReference type="PROSITE-ProRule" id="PRU10137"/>
    </source>
</evidence>
<keyword evidence="3" id="KW-0238">DNA-binding</keyword>
<dbReference type="InterPro" id="IPR036162">
    <property type="entry name" value="Resolvase-like_N_sf"/>
</dbReference>
<dbReference type="PANTHER" id="PTHR30461:SF26">
    <property type="entry name" value="RESOLVASE HOMOLOG YNEB"/>
    <property type="match status" value="1"/>
</dbReference>
<dbReference type="Pfam" id="PF00239">
    <property type="entry name" value="Resolvase"/>
    <property type="match status" value="1"/>
</dbReference>
<dbReference type="Pfam" id="PF02796">
    <property type="entry name" value="HTH_7"/>
    <property type="match status" value="1"/>
</dbReference>
<dbReference type="Proteomes" id="UP001589700">
    <property type="component" value="Unassembled WGS sequence"/>
</dbReference>
<dbReference type="SUPFAM" id="SSF53041">
    <property type="entry name" value="Resolvase-like"/>
    <property type="match status" value="1"/>
</dbReference>
<dbReference type="InterPro" id="IPR009057">
    <property type="entry name" value="Homeodomain-like_sf"/>
</dbReference>
<protein>
    <submittedName>
        <fullName evidence="7">Recombinase family protein</fullName>
    </submittedName>
</protein>
<feature type="domain" description="Resolvase/invertase-type recombinase catalytic" evidence="6">
    <location>
        <begin position="3"/>
        <end position="135"/>
    </location>
</feature>